<name>A0A511RGF2_9DEIN</name>
<comment type="caution">
    <text evidence="2">The sequence shown here is derived from an EMBL/GenBank/DDBJ whole genome shotgun (WGS) entry which is preliminary data.</text>
</comment>
<evidence type="ECO:0000313" key="3">
    <source>
        <dbReference type="Proteomes" id="UP000321827"/>
    </source>
</evidence>
<dbReference type="AlphaFoldDB" id="A0A511RGF2"/>
<dbReference type="EMBL" id="BJXN01000001">
    <property type="protein sequence ID" value="GEM88730.1"/>
    <property type="molecule type" value="Genomic_DNA"/>
</dbReference>
<dbReference type="Proteomes" id="UP000321827">
    <property type="component" value="Unassembled WGS sequence"/>
</dbReference>
<dbReference type="PANTHER" id="PTHR43236:SF2">
    <property type="entry name" value="BLL0069 PROTEIN"/>
    <property type="match status" value="1"/>
</dbReference>
<dbReference type="RefSeq" id="WP_246104060.1">
    <property type="nucleotide sequence ID" value="NZ_BJXN01000001.1"/>
</dbReference>
<reference evidence="2 3" key="1">
    <citation type="submission" date="2019-07" db="EMBL/GenBank/DDBJ databases">
        <title>Whole genome shotgun sequence of Oceanithermus desulfurans NBRC 100063.</title>
        <authorList>
            <person name="Hosoyama A."/>
            <person name="Uohara A."/>
            <person name="Ohji S."/>
            <person name="Ichikawa N."/>
        </authorList>
    </citation>
    <scope>NUCLEOTIDE SEQUENCE [LARGE SCALE GENOMIC DNA]</scope>
    <source>
        <strain evidence="2 3">NBRC 100063</strain>
    </source>
</reference>
<gene>
    <name evidence="2" type="ORF">ODE01S_01640</name>
</gene>
<sequence>MTAAETRRLRAALEARVLERAAAFRERHAPLTPDRMAAGIGFRWRVAAIAGRDGLLDAASGTILVAEGQSPRRQRFTLAHEVMHRLIEEDGELLSDLHEAYEGAALERALERLCNLGAAEMLLPRAEVARALAASGPNPRLLWELADRFGVSEPAAAVAVVGALGPGSLAAVFGGRPPAVYFAFGAGAPARGAVLPEDHPLAAVLTTGLPQRGALELPGGARAERAWARPWRGRVYLLATGVEAAGG</sequence>
<protein>
    <recommendedName>
        <fullName evidence="1">IrrE N-terminal-like domain-containing protein</fullName>
    </recommendedName>
</protein>
<accession>A0A511RGF2</accession>
<dbReference type="PANTHER" id="PTHR43236">
    <property type="entry name" value="ANTITOXIN HIGA1"/>
    <property type="match status" value="1"/>
</dbReference>
<dbReference type="InterPro" id="IPR052345">
    <property type="entry name" value="Rad_response_metalloprotease"/>
</dbReference>
<feature type="domain" description="IrrE N-terminal-like" evidence="1">
    <location>
        <begin position="58"/>
        <end position="158"/>
    </location>
</feature>
<dbReference type="InterPro" id="IPR010359">
    <property type="entry name" value="IrrE_HExxH"/>
</dbReference>
<evidence type="ECO:0000313" key="2">
    <source>
        <dbReference type="EMBL" id="GEM88730.1"/>
    </source>
</evidence>
<evidence type="ECO:0000259" key="1">
    <source>
        <dbReference type="Pfam" id="PF06114"/>
    </source>
</evidence>
<proteinExistence type="predicted"/>
<dbReference type="Pfam" id="PF06114">
    <property type="entry name" value="Peptidase_M78"/>
    <property type="match status" value="1"/>
</dbReference>
<dbReference type="Gene3D" id="1.10.10.2910">
    <property type="match status" value="1"/>
</dbReference>
<organism evidence="2 3">
    <name type="scientific">Oceanithermus desulfurans NBRC 100063</name>
    <dbReference type="NCBI Taxonomy" id="1227550"/>
    <lineage>
        <taxon>Bacteria</taxon>
        <taxon>Thermotogati</taxon>
        <taxon>Deinococcota</taxon>
        <taxon>Deinococci</taxon>
        <taxon>Thermales</taxon>
        <taxon>Thermaceae</taxon>
        <taxon>Oceanithermus</taxon>
    </lineage>
</organism>